<dbReference type="HOGENOM" id="CLU_1763004_0_0_1"/>
<dbReference type="AlphaFoldDB" id="W5NHC9"/>
<protein>
    <recommendedName>
        <fullName evidence="3">WD repeat domain 27</fullName>
    </recommendedName>
</protein>
<name>W5NHC9_LEPOC</name>
<dbReference type="Bgee" id="ENSLOCG00000016248">
    <property type="expression patterns" value="Expressed in testis and 10 other cell types or tissues"/>
</dbReference>
<dbReference type="Ensembl" id="ENSLOCT00000020071.1">
    <property type="protein sequence ID" value="ENSLOCP00000020038.1"/>
    <property type="gene ID" value="ENSLOCG00000016248.1"/>
</dbReference>
<dbReference type="InParanoid" id="W5NHC9"/>
<reference evidence="1" key="2">
    <citation type="submission" date="2025-08" db="UniProtKB">
        <authorList>
            <consortium name="Ensembl"/>
        </authorList>
    </citation>
    <scope>IDENTIFICATION</scope>
</reference>
<evidence type="ECO:0000313" key="1">
    <source>
        <dbReference type="Ensembl" id="ENSLOCP00000020038.1"/>
    </source>
</evidence>
<reference evidence="1" key="3">
    <citation type="submission" date="2025-09" db="UniProtKB">
        <authorList>
            <consortium name="Ensembl"/>
        </authorList>
    </citation>
    <scope>IDENTIFICATION</scope>
</reference>
<dbReference type="PANTHER" id="PTHR44525">
    <property type="entry name" value="WD REPEAT-CONTAINING PROTEIN 27"/>
    <property type="match status" value="1"/>
</dbReference>
<evidence type="ECO:0000313" key="2">
    <source>
        <dbReference type="Proteomes" id="UP000018468"/>
    </source>
</evidence>
<dbReference type="InterPro" id="IPR042411">
    <property type="entry name" value="WDR27"/>
</dbReference>
<accession>W5NHC9</accession>
<proteinExistence type="predicted"/>
<keyword evidence="2" id="KW-1185">Reference proteome</keyword>
<dbReference type="OMA" id="NTHERCI"/>
<dbReference type="EMBL" id="AHAT01001667">
    <property type="status" value="NOT_ANNOTATED_CDS"/>
    <property type="molecule type" value="Genomic_DNA"/>
</dbReference>
<dbReference type="STRING" id="7918.ENSLOCP00000020038"/>
<reference evidence="2" key="1">
    <citation type="submission" date="2011-12" db="EMBL/GenBank/DDBJ databases">
        <title>The Draft Genome of Lepisosteus oculatus.</title>
        <authorList>
            <consortium name="The Broad Institute Genome Assembly &amp; Analysis Group"/>
            <consortium name="Computational R&amp;D Group"/>
            <consortium name="and Sequencing Platform"/>
            <person name="Di Palma F."/>
            <person name="Alfoldi J."/>
            <person name="Johnson J."/>
            <person name="Berlin A."/>
            <person name="Gnerre S."/>
            <person name="Jaffe D."/>
            <person name="MacCallum I."/>
            <person name="Young S."/>
            <person name="Walker B.J."/>
            <person name="Lander E.S."/>
            <person name="Lindblad-Toh K."/>
        </authorList>
    </citation>
    <scope>NUCLEOTIDE SEQUENCE [LARGE SCALE GENOMIC DNA]</scope>
</reference>
<dbReference type="PANTHER" id="PTHR44525:SF1">
    <property type="entry name" value="WD REPEAT-CONTAINING PROTEIN 27"/>
    <property type="match status" value="1"/>
</dbReference>
<sequence length="148" mass="17174">RFPQPLRSAQFYYMDKFLLLSCGPLLQLYLYHLDTSQDDIKRYKQKSLCKLVEKFQMTTGTEITSVSAVNDFFSCILLHILFHHLKEEFDLNVGRRAACIPDAHTRAVHHIAQNKGSMFSTQEPDAYNLFLTSSVTDGIKLWDLRTLR</sequence>
<evidence type="ECO:0008006" key="3">
    <source>
        <dbReference type="Google" id="ProtNLM"/>
    </source>
</evidence>
<dbReference type="Proteomes" id="UP000018468">
    <property type="component" value="Linkage group LG16"/>
</dbReference>
<dbReference type="GeneTree" id="ENSGT00390000012017"/>
<dbReference type="eggNOG" id="KOG0266">
    <property type="taxonomic scope" value="Eukaryota"/>
</dbReference>
<organism evidence="1 2">
    <name type="scientific">Lepisosteus oculatus</name>
    <name type="common">Spotted gar</name>
    <dbReference type="NCBI Taxonomy" id="7918"/>
    <lineage>
        <taxon>Eukaryota</taxon>
        <taxon>Metazoa</taxon>
        <taxon>Chordata</taxon>
        <taxon>Craniata</taxon>
        <taxon>Vertebrata</taxon>
        <taxon>Euteleostomi</taxon>
        <taxon>Actinopterygii</taxon>
        <taxon>Neopterygii</taxon>
        <taxon>Holostei</taxon>
        <taxon>Semionotiformes</taxon>
        <taxon>Lepisosteidae</taxon>
        <taxon>Lepisosteus</taxon>
    </lineage>
</organism>